<name>A0A9D3M0V5_ANGAN</name>
<feature type="domain" description="TNFR-Cys" evidence="10">
    <location>
        <begin position="90"/>
        <end position="130"/>
    </location>
</feature>
<evidence type="ECO:0000256" key="4">
    <source>
        <dbReference type="ARBA" id="ARBA00023157"/>
    </source>
</evidence>
<feature type="compositionally biased region" description="Polar residues" evidence="8">
    <location>
        <begin position="302"/>
        <end position="317"/>
    </location>
</feature>
<dbReference type="PANTHER" id="PTHR46330:SF6">
    <property type="entry name" value="HEMATOPOIETIC DEATH RECEPTOR-RELATED"/>
    <property type="match status" value="1"/>
</dbReference>
<dbReference type="GO" id="GO:0043065">
    <property type="term" value="P:positive regulation of apoptotic process"/>
    <property type="evidence" value="ECO:0007669"/>
    <property type="project" value="TreeGrafter"/>
</dbReference>
<feature type="domain" description="TNFR-Cys" evidence="10">
    <location>
        <begin position="131"/>
        <end position="171"/>
    </location>
</feature>
<proteinExistence type="predicted"/>
<comment type="subcellular location">
    <subcellularLocation>
        <location evidence="1">Membrane</location>
    </subcellularLocation>
</comment>
<keyword evidence="2" id="KW-0677">Repeat</keyword>
<dbReference type="PROSITE" id="PS50050">
    <property type="entry name" value="TNFR_NGFR_2"/>
    <property type="match status" value="2"/>
</dbReference>
<feature type="disulfide bond" evidence="7">
    <location>
        <begin position="109"/>
        <end position="122"/>
    </location>
</feature>
<feature type="region of interest" description="Disordered" evidence="8">
    <location>
        <begin position="272"/>
        <end position="322"/>
    </location>
</feature>
<dbReference type="GO" id="GO:0009986">
    <property type="term" value="C:cell surface"/>
    <property type="evidence" value="ECO:0007669"/>
    <property type="project" value="TreeGrafter"/>
</dbReference>
<evidence type="ECO:0000313" key="11">
    <source>
        <dbReference type="EMBL" id="KAG5840530.1"/>
    </source>
</evidence>
<dbReference type="InterPro" id="IPR001368">
    <property type="entry name" value="TNFR/NGFR_Cys_rich_reg"/>
</dbReference>
<comment type="caution">
    <text evidence="11">The sequence shown here is derived from an EMBL/GenBank/DDBJ whole genome shotgun (WGS) entry which is preliminary data.</text>
</comment>
<keyword evidence="12" id="KW-1185">Reference proteome</keyword>
<dbReference type="Gene3D" id="2.10.50.10">
    <property type="entry name" value="Tumor Necrosis Factor Receptor, subunit A, domain 2"/>
    <property type="match status" value="3"/>
</dbReference>
<dbReference type="EMBL" id="JAFIRN010000010">
    <property type="protein sequence ID" value="KAG5840530.1"/>
    <property type="molecule type" value="Genomic_DNA"/>
</dbReference>
<feature type="transmembrane region" description="Helical" evidence="9">
    <location>
        <begin position="186"/>
        <end position="210"/>
    </location>
</feature>
<dbReference type="Pfam" id="PF00020">
    <property type="entry name" value="TNFR_c6"/>
    <property type="match status" value="2"/>
</dbReference>
<evidence type="ECO:0000256" key="6">
    <source>
        <dbReference type="ARBA" id="ARBA00023180"/>
    </source>
</evidence>
<feature type="disulfide bond" evidence="7">
    <location>
        <begin position="91"/>
        <end position="106"/>
    </location>
</feature>
<feature type="repeat" description="TNFR-Cys" evidence="7">
    <location>
        <begin position="90"/>
        <end position="130"/>
    </location>
</feature>
<evidence type="ECO:0000259" key="10">
    <source>
        <dbReference type="PROSITE" id="PS50050"/>
    </source>
</evidence>
<dbReference type="PANTHER" id="PTHR46330">
    <property type="entry name" value="TUMOR NECROSIS FACTOR RECEPTOR SUPERFAMILY MEMBER 10B"/>
    <property type="match status" value="1"/>
</dbReference>
<keyword evidence="9" id="KW-0812">Transmembrane</keyword>
<organism evidence="11 12">
    <name type="scientific">Anguilla anguilla</name>
    <name type="common">European freshwater eel</name>
    <name type="synonym">Muraena anguilla</name>
    <dbReference type="NCBI Taxonomy" id="7936"/>
    <lineage>
        <taxon>Eukaryota</taxon>
        <taxon>Metazoa</taxon>
        <taxon>Chordata</taxon>
        <taxon>Craniata</taxon>
        <taxon>Vertebrata</taxon>
        <taxon>Euteleostomi</taxon>
        <taxon>Actinopterygii</taxon>
        <taxon>Neopterygii</taxon>
        <taxon>Teleostei</taxon>
        <taxon>Anguilliformes</taxon>
        <taxon>Anguillidae</taxon>
        <taxon>Anguilla</taxon>
    </lineage>
</organism>
<evidence type="ECO:0000313" key="12">
    <source>
        <dbReference type="Proteomes" id="UP001044222"/>
    </source>
</evidence>
<evidence type="ECO:0000256" key="2">
    <source>
        <dbReference type="ARBA" id="ARBA00022737"/>
    </source>
</evidence>
<keyword evidence="9" id="KW-1133">Transmembrane helix</keyword>
<evidence type="ECO:0000256" key="1">
    <source>
        <dbReference type="ARBA" id="ARBA00004370"/>
    </source>
</evidence>
<dbReference type="SMART" id="SM00208">
    <property type="entry name" value="TNFR"/>
    <property type="match status" value="3"/>
</dbReference>
<dbReference type="CDD" id="cd10580">
    <property type="entry name" value="TNFRSF10"/>
    <property type="match status" value="1"/>
</dbReference>
<evidence type="ECO:0000256" key="7">
    <source>
        <dbReference type="PROSITE-ProRule" id="PRU00206"/>
    </source>
</evidence>
<accession>A0A9D3M0V5</accession>
<evidence type="ECO:0000256" key="9">
    <source>
        <dbReference type="SAM" id="Phobius"/>
    </source>
</evidence>
<evidence type="ECO:0000256" key="3">
    <source>
        <dbReference type="ARBA" id="ARBA00023136"/>
    </source>
</evidence>
<feature type="disulfide bond" evidence="7">
    <location>
        <begin position="132"/>
        <end position="147"/>
    </location>
</feature>
<keyword evidence="4 7" id="KW-1015">Disulfide bond</keyword>
<dbReference type="InterPro" id="IPR052491">
    <property type="entry name" value="TNFRSF10"/>
</dbReference>
<keyword evidence="3 9" id="KW-0472">Membrane</keyword>
<feature type="disulfide bond" evidence="7">
    <location>
        <begin position="153"/>
        <end position="171"/>
    </location>
</feature>
<reference evidence="11" key="1">
    <citation type="submission" date="2021-01" db="EMBL/GenBank/DDBJ databases">
        <title>A chromosome-scale assembly of European eel, Anguilla anguilla.</title>
        <authorList>
            <person name="Henkel C."/>
            <person name="Jong-Raadsen S.A."/>
            <person name="Dufour S."/>
            <person name="Weltzien F.-A."/>
            <person name="Palstra A.P."/>
            <person name="Pelster B."/>
            <person name="Spaink H.P."/>
            <person name="Van Den Thillart G.E."/>
            <person name="Jansen H."/>
            <person name="Zahm M."/>
            <person name="Klopp C."/>
            <person name="Cedric C."/>
            <person name="Louis A."/>
            <person name="Berthelot C."/>
            <person name="Parey E."/>
            <person name="Roest Crollius H."/>
            <person name="Montfort J."/>
            <person name="Robinson-Rechavi M."/>
            <person name="Bucao C."/>
            <person name="Bouchez O."/>
            <person name="Gislard M."/>
            <person name="Lluch J."/>
            <person name="Milhes M."/>
            <person name="Lampietro C."/>
            <person name="Lopez Roques C."/>
            <person name="Donnadieu C."/>
            <person name="Braasch I."/>
            <person name="Desvignes T."/>
            <person name="Postlethwait J."/>
            <person name="Bobe J."/>
            <person name="Guiguen Y."/>
            <person name="Dirks R."/>
        </authorList>
    </citation>
    <scope>NUCLEOTIDE SEQUENCE</scope>
    <source>
        <strain evidence="11">Tag_6206</strain>
        <tissue evidence="11">Liver</tissue>
    </source>
</reference>
<dbReference type="GO" id="GO:0005886">
    <property type="term" value="C:plasma membrane"/>
    <property type="evidence" value="ECO:0007669"/>
    <property type="project" value="TreeGrafter"/>
</dbReference>
<dbReference type="AlphaFoldDB" id="A0A9D3M0V5"/>
<keyword evidence="6" id="KW-0325">Glycoprotein</keyword>
<dbReference type="Proteomes" id="UP001044222">
    <property type="component" value="Chromosome 10"/>
</dbReference>
<sequence length="367" mass="41078">MKQCWNYYFQFRMSVLKSVSFFICALSLVVAVKPNVRTLRSTDRNRLTREIYCKENLEYPHKSLCCLNCPAGQHVKSSCERAGERGICSPCEYGTFTEHPNGLDRCFLCTKCRKDQEVTGVCTSTKDTECQCKAGTFCGTEQACEVCKKCTKCKEDEEVVRNCTTTSNSVCQKKPPSSNSGSTSPVVASVIVPLLLFVLLVIAVAIGFFYQKRALKKPTENCSHPDEEVNIHVDEDCERTMEEQQNRQNAGREEPEQQPFLQGIMLVGAQPSATDEEDKGLGDSLPNTTSSSQTSLSTQPTALPSKSPNPSPKTQRQPIIRENGCCRRLIPVNGEDSLLKAFDIIEKNLNCIYRNRNLKIKEAYMVF</sequence>
<feature type="disulfide bond" evidence="7">
    <location>
        <begin position="112"/>
        <end position="130"/>
    </location>
</feature>
<feature type="compositionally biased region" description="Low complexity" evidence="8">
    <location>
        <begin position="284"/>
        <end position="301"/>
    </location>
</feature>
<keyword evidence="5" id="KW-0675">Receptor</keyword>
<protein>
    <recommendedName>
        <fullName evidence="10">TNFR-Cys domain-containing protein</fullName>
    </recommendedName>
</protein>
<dbReference type="GO" id="GO:0036462">
    <property type="term" value="P:TRAIL-activated apoptotic signaling pathway"/>
    <property type="evidence" value="ECO:0007669"/>
    <property type="project" value="TreeGrafter"/>
</dbReference>
<dbReference type="SUPFAM" id="SSF57586">
    <property type="entry name" value="TNF receptor-like"/>
    <property type="match status" value="2"/>
</dbReference>
<feature type="disulfide bond" evidence="7">
    <location>
        <begin position="150"/>
        <end position="163"/>
    </location>
</feature>
<feature type="compositionally biased region" description="Basic and acidic residues" evidence="8">
    <location>
        <begin position="239"/>
        <end position="255"/>
    </location>
</feature>
<feature type="repeat" description="TNFR-Cys" evidence="7">
    <location>
        <begin position="131"/>
        <end position="171"/>
    </location>
</feature>
<evidence type="ECO:0000256" key="5">
    <source>
        <dbReference type="ARBA" id="ARBA00023170"/>
    </source>
</evidence>
<feature type="region of interest" description="Disordered" evidence="8">
    <location>
        <begin position="239"/>
        <end position="258"/>
    </location>
</feature>
<dbReference type="InterPro" id="IPR034024">
    <property type="entry name" value="TNFRSF10_N"/>
</dbReference>
<evidence type="ECO:0000256" key="8">
    <source>
        <dbReference type="SAM" id="MobiDB-lite"/>
    </source>
</evidence>
<gene>
    <name evidence="11" type="ORF">ANANG_G00189770</name>
</gene>